<protein>
    <submittedName>
        <fullName evidence="4">ABC transporter substrate-binding protein</fullName>
    </submittedName>
</protein>
<evidence type="ECO:0000256" key="2">
    <source>
        <dbReference type="ARBA" id="ARBA00022764"/>
    </source>
</evidence>
<accession>A0A6N1VE95</accession>
<reference evidence="4 5" key="1">
    <citation type="submission" date="2020-06" db="EMBL/GenBank/DDBJ databases">
        <title>Oricola thermophila sp. nov. isolated from a tidal sediments.</title>
        <authorList>
            <person name="Kwon K.K."/>
            <person name="Yang S.-H."/>
            <person name="Park M.-J."/>
        </authorList>
    </citation>
    <scope>NUCLEOTIDE SEQUENCE [LARGE SCALE GENOMIC DNA]</scope>
    <source>
        <strain evidence="4 5">MEBiC13590</strain>
    </source>
</reference>
<dbReference type="Pfam" id="PF01547">
    <property type="entry name" value="SBP_bac_1"/>
    <property type="match status" value="1"/>
</dbReference>
<gene>
    <name evidence="4" type="ORF">HTY61_10515</name>
</gene>
<sequence>MMHILRTLLAGAALVAAASTAMAAEGTLTLYTSQPNNDAQQTVDAFMAKHPDIKVTFVRDGTTKIMARLRAELEAGSTPADVLLIADNVTMEGMSRDGYLMAYPEADVSAYDEGIQDPERMWFPTKLITTGIVYNTAAPMKPASWKDLLTDETKGQIAMPSPLTSGAALIHTKTMVSNMEEGWGYYETLAANGAQASGGNGGVLKAVAGGEKLYGMVVEFLPIREKAKGAPVDFVFPEEGVSAISEPVAILSNTKNPDAAKAFVDFLISREGQELAASQGYMPAHPEVSPPEGFPPLSDIRVMAFDPAAALESAEADKDRFATIFGQN</sequence>
<feature type="signal peptide" evidence="3">
    <location>
        <begin position="1"/>
        <end position="23"/>
    </location>
</feature>
<proteinExistence type="predicted"/>
<feature type="chain" id="PRO_5027084850" evidence="3">
    <location>
        <begin position="24"/>
        <end position="328"/>
    </location>
</feature>
<evidence type="ECO:0000256" key="1">
    <source>
        <dbReference type="ARBA" id="ARBA00022729"/>
    </source>
</evidence>
<name>A0A6N1VE95_9HYPH</name>
<dbReference type="Proteomes" id="UP000509367">
    <property type="component" value="Chromosome"/>
</dbReference>
<dbReference type="PIRSF" id="PIRSF002825">
    <property type="entry name" value="CfbpA"/>
    <property type="match status" value="1"/>
</dbReference>
<dbReference type="Gene3D" id="3.40.190.10">
    <property type="entry name" value="Periplasmic binding protein-like II"/>
    <property type="match status" value="2"/>
</dbReference>
<dbReference type="AlphaFoldDB" id="A0A6N1VE95"/>
<keyword evidence="1 3" id="KW-0732">Signal</keyword>
<keyword evidence="5" id="KW-1185">Reference proteome</keyword>
<evidence type="ECO:0000313" key="5">
    <source>
        <dbReference type="Proteomes" id="UP000509367"/>
    </source>
</evidence>
<evidence type="ECO:0000313" key="4">
    <source>
        <dbReference type="EMBL" id="QKV18853.1"/>
    </source>
</evidence>
<dbReference type="InterPro" id="IPR026045">
    <property type="entry name" value="Ferric-bd"/>
</dbReference>
<dbReference type="PANTHER" id="PTHR30006">
    <property type="entry name" value="THIAMINE-BINDING PERIPLASMIC PROTEIN-RELATED"/>
    <property type="match status" value="1"/>
</dbReference>
<dbReference type="CDD" id="cd13547">
    <property type="entry name" value="PBP2_Fbp_like_2"/>
    <property type="match status" value="1"/>
</dbReference>
<dbReference type="KEGG" id="orm:HTY61_10515"/>
<dbReference type="EMBL" id="CP054836">
    <property type="protein sequence ID" value="QKV18853.1"/>
    <property type="molecule type" value="Genomic_DNA"/>
</dbReference>
<dbReference type="SUPFAM" id="SSF53850">
    <property type="entry name" value="Periplasmic binding protein-like II"/>
    <property type="match status" value="1"/>
</dbReference>
<keyword evidence="2" id="KW-0574">Periplasm</keyword>
<evidence type="ECO:0000256" key="3">
    <source>
        <dbReference type="SAM" id="SignalP"/>
    </source>
</evidence>
<dbReference type="InterPro" id="IPR006059">
    <property type="entry name" value="SBP"/>
</dbReference>
<organism evidence="4 5">
    <name type="scientific">Oricola thermophila</name>
    <dbReference type="NCBI Taxonomy" id="2742145"/>
    <lineage>
        <taxon>Bacteria</taxon>
        <taxon>Pseudomonadati</taxon>
        <taxon>Pseudomonadota</taxon>
        <taxon>Alphaproteobacteria</taxon>
        <taxon>Hyphomicrobiales</taxon>
        <taxon>Ahrensiaceae</taxon>
        <taxon>Oricola</taxon>
    </lineage>
</organism>